<dbReference type="InterPro" id="IPR008894">
    <property type="entry name" value="QdtA_cupin_dom"/>
</dbReference>
<proteinExistence type="predicted"/>
<dbReference type="Pfam" id="PF05523">
    <property type="entry name" value="FdtA"/>
    <property type="match status" value="1"/>
</dbReference>
<evidence type="ECO:0000313" key="3">
    <source>
        <dbReference type="Proteomes" id="UP001158045"/>
    </source>
</evidence>
<evidence type="ECO:0000313" key="2">
    <source>
        <dbReference type="EMBL" id="MDH8678595.1"/>
    </source>
</evidence>
<dbReference type="SUPFAM" id="SSF51182">
    <property type="entry name" value="RmlC-like cupins"/>
    <property type="match status" value="1"/>
</dbReference>
<keyword evidence="3" id="KW-1185">Reference proteome</keyword>
<name>A0ABT6NE05_9FIRM</name>
<organism evidence="2 3">
    <name type="scientific">Fusibacter bizertensis</name>
    <dbReference type="NCBI Taxonomy" id="1488331"/>
    <lineage>
        <taxon>Bacteria</taxon>
        <taxon>Bacillati</taxon>
        <taxon>Bacillota</taxon>
        <taxon>Clostridia</taxon>
        <taxon>Eubacteriales</taxon>
        <taxon>Eubacteriales Family XII. Incertae Sedis</taxon>
        <taxon>Fusibacter</taxon>
    </lineage>
</organism>
<sequence length="138" mass="16274">MLEDILINFKVNSDNKGKLAFFEAVKDISFEIKRVYFVYEVHQNTIRGKHAHKKLEQVLWCPYGEISVLLDDGKNSHEIILDSPEKSIIVRPGVWHEMKWNIDNSVLCVAASEYYDESDYIREYKDFMSYIAKGYWSK</sequence>
<gene>
    <name evidence="2" type="ORF">QE109_10580</name>
</gene>
<protein>
    <submittedName>
        <fullName evidence="2">FdtA/QdtA family cupin domain-containing protein</fullName>
    </submittedName>
</protein>
<dbReference type="Gene3D" id="2.60.120.10">
    <property type="entry name" value="Jelly Rolls"/>
    <property type="match status" value="1"/>
</dbReference>
<comment type="caution">
    <text evidence="2">The sequence shown here is derived from an EMBL/GenBank/DDBJ whole genome shotgun (WGS) entry which is preliminary data.</text>
</comment>
<dbReference type="RefSeq" id="WP_281094446.1">
    <property type="nucleotide sequence ID" value="NZ_JARYZI010000006.1"/>
</dbReference>
<evidence type="ECO:0000259" key="1">
    <source>
        <dbReference type="Pfam" id="PF05523"/>
    </source>
</evidence>
<dbReference type="CDD" id="cd20292">
    <property type="entry name" value="cupin_QdtA-like"/>
    <property type="match status" value="1"/>
</dbReference>
<dbReference type="InterPro" id="IPR011051">
    <property type="entry name" value="RmlC_Cupin_sf"/>
</dbReference>
<accession>A0ABT6NE05</accession>
<reference evidence="2 3" key="1">
    <citation type="submission" date="2023-04" db="EMBL/GenBank/DDBJ databases">
        <title>Fusibacter bizertensis strain WBS, isolated from littoral bottom sediments of the Arctic seas - biochemical and genomic analysis.</title>
        <authorList>
            <person name="Brioukhanov A.L."/>
        </authorList>
    </citation>
    <scope>NUCLEOTIDE SEQUENCE [LARGE SCALE GENOMIC DNA]</scope>
    <source>
        <strain evidence="2 3">WBS</strain>
    </source>
</reference>
<dbReference type="Proteomes" id="UP001158045">
    <property type="component" value="Unassembled WGS sequence"/>
</dbReference>
<dbReference type="InterPro" id="IPR014710">
    <property type="entry name" value="RmlC-like_jellyroll"/>
</dbReference>
<feature type="domain" description="Sugar 3,4-ketoisomerase QdtA cupin" evidence="1">
    <location>
        <begin position="6"/>
        <end position="130"/>
    </location>
</feature>
<dbReference type="EMBL" id="JARYZI010000006">
    <property type="protein sequence ID" value="MDH8678595.1"/>
    <property type="molecule type" value="Genomic_DNA"/>
</dbReference>